<evidence type="ECO:0000256" key="1">
    <source>
        <dbReference type="SAM" id="MobiDB-lite"/>
    </source>
</evidence>
<accession>A0A3P7JVC0</accession>
<name>A0A3P7JVC0_STRVU</name>
<dbReference type="Proteomes" id="UP000270094">
    <property type="component" value="Unassembled WGS sequence"/>
</dbReference>
<dbReference type="AlphaFoldDB" id="A0A3P7JVC0"/>
<evidence type="ECO:0000313" key="3">
    <source>
        <dbReference type="Proteomes" id="UP000270094"/>
    </source>
</evidence>
<evidence type="ECO:0000313" key="2">
    <source>
        <dbReference type="EMBL" id="VDM82854.1"/>
    </source>
</evidence>
<organism evidence="2 3">
    <name type="scientific">Strongylus vulgaris</name>
    <name type="common">Blood worm</name>
    <dbReference type="NCBI Taxonomy" id="40348"/>
    <lineage>
        <taxon>Eukaryota</taxon>
        <taxon>Metazoa</taxon>
        <taxon>Ecdysozoa</taxon>
        <taxon>Nematoda</taxon>
        <taxon>Chromadorea</taxon>
        <taxon>Rhabditida</taxon>
        <taxon>Rhabditina</taxon>
        <taxon>Rhabditomorpha</taxon>
        <taxon>Strongyloidea</taxon>
        <taxon>Strongylidae</taxon>
        <taxon>Strongylus</taxon>
    </lineage>
</organism>
<dbReference type="EMBL" id="UYYB01119772">
    <property type="protein sequence ID" value="VDM82854.1"/>
    <property type="molecule type" value="Genomic_DNA"/>
</dbReference>
<keyword evidence="3" id="KW-1185">Reference proteome</keyword>
<proteinExistence type="predicted"/>
<sequence length="88" mass="10031">MISLKSYYTEYEIILYMIPLYLFEADVNSAEIRRKPATGAGVFRNPNQKATPVHRDERGTGELRAGRTRLVALRTVTWPKGRVGDSLF</sequence>
<reference evidence="2 3" key="1">
    <citation type="submission" date="2018-11" db="EMBL/GenBank/DDBJ databases">
        <authorList>
            <consortium name="Pathogen Informatics"/>
        </authorList>
    </citation>
    <scope>NUCLEOTIDE SEQUENCE [LARGE SCALE GENOMIC DNA]</scope>
</reference>
<feature type="region of interest" description="Disordered" evidence="1">
    <location>
        <begin position="39"/>
        <end position="60"/>
    </location>
</feature>
<protein>
    <submittedName>
        <fullName evidence="2">Uncharacterized protein</fullName>
    </submittedName>
</protein>
<gene>
    <name evidence="2" type="ORF">SVUK_LOCUS17852</name>
</gene>